<evidence type="ECO:0000256" key="1">
    <source>
        <dbReference type="SAM" id="MobiDB-lite"/>
    </source>
</evidence>
<organism evidence="2 3">
    <name type="scientific">Caerostris extrusa</name>
    <name type="common">Bark spider</name>
    <name type="synonym">Caerostris bankana</name>
    <dbReference type="NCBI Taxonomy" id="172846"/>
    <lineage>
        <taxon>Eukaryota</taxon>
        <taxon>Metazoa</taxon>
        <taxon>Ecdysozoa</taxon>
        <taxon>Arthropoda</taxon>
        <taxon>Chelicerata</taxon>
        <taxon>Arachnida</taxon>
        <taxon>Araneae</taxon>
        <taxon>Araneomorphae</taxon>
        <taxon>Entelegynae</taxon>
        <taxon>Araneoidea</taxon>
        <taxon>Araneidae</taxon>
        <taxon>Caerostris</taxon>
    </lineage>
</organism>
<dbReference type="AlphaFoldDB" id="A0AAV4PLJ0"/>
<protein>
    <submittedName>
        <fullName evidence="2">Uncharacterized protein</fullName>
    </submittedName>
</protein>
<keyword evidence="3" id="KW-1185">Reference proteome</keyword>
<comment type="caution">
    <text evidence="2">The sequence shown here is derived from an EMBL/GenBank/DDBJ whole genome shotgun (WGS) entry which is preliminary data.</text>
</comment>
<evidence type="ECO:0000313" key="3">
    <source>
        <dbReference type="Proteomes" id="UP001054945"/>
    </source>
</evidence>
<feature type="non-terminal residue" evidence="2">
    <location>
        <position position="1"/>
    </location>
</feature>
<gene>
    <name evidence="2" type="ORF">CEXT_116611</name>
</gene>
<proteinExistence type="predicted"/>
<name>A0AAV4PLJ0_CAEEX</name>
<evidence type="ECO:0000313" key="2">
    <source>
        <dbReference type="EMBL" id="GIX97810.1"/>
    </source>
</evidence>
<reference evidence="2 3" key="1">
    <citation type="submission" date="2021-06" db="EMBL/GenBank/DDBJ databases">
        <title>Caerostris extrusa draft genome.</title>
        <authorList>
            <person name="Kono N."/>
            <person name="Arakawa K."/>
        </authorList>
    </citation>
    <scope>NUCLEOTIDE SEQUENCE [LARGE SCALE GENOMIC DNA]</scope>
</reference>
<dbReference type="Proteomes" id="UP001054945">
    <property type="component" value="Unassembled WGS sequence"/>
</dbReference>
<sequence length="23" mass="2575">GPEPPLRGKRSTASTVEQRWKHG</sequence>
<feature type="region of interest" description="Disordered" evidence="1">
    <location>
        <begin position="1"/>
        <end position="23"/>
    </location>
</feature>
<accession>A0AAV4PLJ0</accession>
<dbReference type="EMBL" id="BPLR01004820">
    <property type="protein sequence ID" value="GIX97810.1"/>
    <property type="molecule type" value="Genomic_DNA"/>
</dbReference>